<proteinExistence type="predicted"/>
<dbReference type="InterPro" id="IPR023393">
    <property type="entry name" value="START-like_dom_sf"/>
</dbReference>
<dbReference type="InterPro" id="IPR047137">
    <property type="entry name" value="ORF3"/>
</dbReference>
<reference evidence="1 2" key="1">
    <citation type="journal article" date="2014" name="Nat. Genet.">
        <title>Genome sequence of the hot pepper provides insights into the evolution of pungency in Capsicum species.</title>
        <authorList>
            <person name="Kim S."/>
            <person name="Park M."/>
            <person name="Yeom S.I."/>
            <person name="Kim Y.M."/>
            <person name="Lee J.M."/>
            <person name="Lee H.A."/>
            <person name="Seo E."/>
            <person name="Choi J."/>
            <person name="Cheong K."/>
            <person name="Kim K.T."/>
            <person name="Jung K."/>
            <person name="Lee G.W."/>
            <person name="Oh S.K."/>
            <person name="Bae C."/>
            <person name="Kim S.B."/>
            <person name="Lee H.Y."/>
            <person name="Kim S.Y."/>
            <person name="Kim M.S."/>
            <person name="Kang B.C."/>
            <person name="Jo Y.D."/>
            <person name="Yang H.B."/>
            <person name="Jeong H.J."/>
            <person name="Kang W.H."/>
            <person name="Kwon J.K."/>
            <person name="Shin C."/>
            <person name="Lim J.Y."/>
            <person name="Park J.H."/>
            <person name="Huh J.H."/>
            <person name="Kim J.S."/>
            <person name="Kim B.D."/>
            <person name="Cohen O."/>
            <person name="Paran I."/>
            <person name="Suh M.C."/>
            <person name="Lee S.B."/>
            <person name="Kim Y.K."/>
            <person name="Shin Y."/>
            <person name="Noh S.J."/>
            <person name="Park J."/>
            <person name="Seo Y.S."/>
            <person name="Kwon S.Y."/>
            <person name="Kim H.A."/>
            <person name="Park J.M."/>
            <person name="Kim H.J."/>
            <person name="Choi S.B."/>
            <person name="Bosland P.W."/>
            <person name="Reeves G."/>
            <person name="Jo S.H."/>
            <person name="Lee B.W."/>
            <person name="Cho H.T."/>
            <person name="Choi H.S."/>
            <person name="Lee M.S."/>
            <person name="Yu Y."/>
            <person name="Do Choi Y."/>
            <person name="Park B.S."/>
            <person name="van Deynze A."/>
            <person name="Ashrafi H."/>
            <person name="Hill T."/>
            <person name="Kim W.T."/>
            <person name="Pai H.S."/>
            <person name="Ahn H.K."/>
            <person name="Yeam I."/>
            <person name="Giovannoni J.J."/>
            <person name="Rose J.K."/>
            <person name="Sorensen I."/>
            <person name="Lee S.J."/>
            <person name="Kim R.W."/>
            <person name="Choi I.Y."/>
            <person name="Choi B.S."/>
            <person name="Lim J.S."/>
            <person name="Lee Y.H."/>
            <person name="Choi D."/>
        </authorList>
    </citation>
    <scope>NUCLEOTIDE SEQUENCE [LARGE SCALE GENOMIC DNA]</scope>
    <source>
        <strain evidence="2">cv. CM334</strain>
    </source>
</reference>
<name>A0A2G3A763_CAPAN</name>
<dbReference type="PANTHER" id="PTHR33824:SF7">
    <property type="entry name" value="POLYKETIDE CYCLASE_DEHYDRASE AND LIPID TRANSPORT SUPERFAMILY PROTEIN"/>
    <property type="match status" value="1"/>
</dbReference>
<evidence type="ECO:0008006" key="3">
    <source>
        <dbReference type="Google" id="ProtNLM"/>
    </source>
</evidence>
<evidence type="ECO:0000313" key="2">
    <source>
        <dbReference type="Proteomes" id="UP000222542"/>
    </source>
</evidence>
<organism evidence="1 2">
    <name type="scientific">Capsicum annuum</name>
    <name type="common">Capsicum pepper</name>
    <dbReference type="NCBI Taxonomy" id="4072"/>
    <lineage>
        <taxon>Eukaryota</taxon>
        <taxon>Viridiplantae</taxon>
        <taxon>Streptophyta</taxon>
        <taxon>Embryophyta</taxon>
        <taxon>Tracheophyta</taxon>
        <taxon>Spermatophyta</taxon>
        <taxon>Magnoliopsida</taxon>
        <taxon>eudicotyledons</taxon>
        <taxon>Gunneridae</taxon>
        <taxon>Pentapetalae</taxon>
        <taxon>asterids</taxon>
        <taxon>lamiids</taxon>
        <taxon>Solanales</taxon>
        <taxon>Solanaceae</taxon>
        <taxon>Solanoideae</taxon>
        <taxon>Capsiceae</taxon>
        <taxon>Capsicum</taxon>
    </lineage>
</organism>
<keyword evidence="2" id="KW-1185">Reference proteome</keyword>
<gene>
    <name evidence="1" type="ORF">T459_05212</name>
</gene>
<dbReference type="PANTHER" id="PTHR33824">
    <property type="entry name" value="POLYKETIDE CYCLASE/DEHYDRASE AND LIPID TRANSPORT SUPERFAMILY PROTEIN"/>
    <property type="match status" value="1"/>
</dbReference>
<dbReference type="Gramene" id="PHT90099">
    <property type="protein sequence ID" value="PHT90099"/>
    <property type="gene ID" value="T459_05212"/>
</dbReference>
<dbReference type="Gene3D" id="3.30.530.20">
    <property type="match status" value="1"/>
</dbReference>
<reference evidence="1 2" key="2">
    <citation type="journal article" date="2017" name="Genome Biol.">
        <title>New reference genome sequences of hot pepper reveal the massive evolution of plant disease-resistance genes by retroduplication.</title>
        <authorList>
            <person name="Kim S."/>
            <person name="Park J."/>
            <person name="Yeom S.I."/>
            <person name="Kim Y.M."/>
            <person name="Seo E."/>
            <person name="Kim K.T."/>
            <person name="Kim M.S."/>
            <person name="Lee J.M."/>
            <person name="Cheong K."/>
            <person name="Shin H.S."/>
            <person name="Kim S.B."/>
            <person name="Han K."/>
            <person name="Lee J."/>
            <person name="Park M."/>
            <person name="Lee H.A."/>
            <person name="Lee H.Y."/>
            <person name="Lee Y."/>
            <person name="Oh S."/>
            <person name="Lee J.H."/>
            <person name="Choi E."/>
            <person name="Choi E."/>
            <person name="Lee S.E."/>
            <person name="Jeon J."/>
            <person name="Kim H."/>
            <person name="Choi G."/>
            <person name="Song H."/>
            <person name="Lee J."/>
            <person name="Lee S.C."/>
            <person name="Kwon J.K."/>
            <person name="Lee H.Y."/>
            <person name="Koo N."/>
            <person name="Hong Y."/>
            <person name="Kim R.W."/>
            <person name="Kang W.H."/>
            <person name="Huh J.H."/>
            <person name="Kang B.C."/>
            <person name="Yang T.J."/>
            <person name="Lee Y.H."/>
            <person name="Bennetzen J.L."/>
            <person name="Choi D."/>
        </authorList>
    </citation>
    <scope>NUCLEOTIDE SEQUENCE [LARGE SCALE GENOMIC DNA]</scope>
    <source>
        <strain evidence="2">cv. CM334</strain>
    </source>
</reference>
<evidence type="ECO:0000313" key="1">
    <source>
        <dbReference type="EMBL" id="PHT90099.1"/>
    </source>
</evidence>
<protein>
    <recommendedName>
        <fullName evidence="3">Coenzyme Q-binding protein COQ10 START domain-containing protein</fullName>
    </recommendedName>
</protein>
<dbReference type="EMBL" id="AYRZ02000002">
    <property type="protein sequence ID" value="PHT90099.1"/>
    <property type="molecule type" value="Genomic_DNA"/>
</dbReference>
<dbReference type="AlphaFoldDB" id="A0A2G3A763"/>
<comment type="caution">
    <text evidence="1">The sequence shown here is derived from an EMBL/GenBank/DDBJ whole genome shotgun (WGS) entry which is preliminary data.</text>
</comment>
<sequence length="156" mass="17696">MRIFSSSTFRQMFATVAIPVPPSTTNMSSPATSSSSILDLNHNQFIVPVDARRKSISASSSSFINTYRFNVSISRSFWNISYPSLITFRPISPVMECQDCRVKMEVDVPTSVAYKCYSDHDAIPEWMPFISSVKMVEDKPDLFRLLLKYKAFGQDL</sequence>
<accession>A0A2G3A763</accession>
<dbReference type="Proteomes" id="UP000222542">
    <property type="component" value="Unassembled WGS sequence"/>
</dbReference>
<dbReference type="SUPFAM" id="SSF55961">
    <property type="entry name" value="Bet v1-like"/>
    <property type="match status" value="1"/>
</dbReference>